<gene>
    <name evidence="1" type="ORF">Prudu_020920</name>
</gene>
<name>A0A4Y1RXS1_PRUDU</name>
<organism evidence="1">
    <name type="scientific">Prunus dulcis</name>
    <name type="common">Almond</name>
    <name type="synonym">Amygdalus dulcis</name>
    <dbReference type="NCBI Taxonomy" id="3755"/>
    <lineage>
        <taxon>Eukaryota</taxon>
        <taxon>Viridiplantae</taxon>
        <taxon>Streptophyta</taxon>
        <taxon>Embryophyta</taxon>
        <taxon>Tracheophyta</taxon>
        <taxon>Spermatophyta</taxon>
        <taxon>Magnoliopsida</taxon>
        <taxon>eudicotyledons</taxon>
        <taxon>Gunneridae</taxon>
        <taxon>Pentapetalae</taxon>
        <taxon>rosids</taxon>
        <taxon>fabids</taxon>
        <taxon>Rosales</taxon>
        <taxon>Rosaceae</taxon>
        <taxon>Amygdaloideae</taxon>
        <taxon>Amygdaleae</taxon>
        <taxon>Prunus</taxon>
    </lineage>
</organism>
<proteinExistence type="predicted"/>
<dbReference type="InterPro" id="IPR012677">
    <property type="entry name" value="Nucleotide-bd_a/b_plait_sf"/>
</dbReference>
<accession>A0A4Y1RXS1</accession>
<evidence type="ECO:0000313" key="1">
    <source>
        <dbReference type="EMBL" id="BBH08668.1"/>
    </source>
</evidence>
<reference evidence="1" key="1">
    <citation type="journal article" date="2019" name="Science">
        <title>Mutation of a bHLH transcription factor allowed almond domestication.</title>
        <authorList>
            <person name="Sanchez-Perez R."/>
            <person name="Pavan S."/>
            <person name="Mazzeo R."/>
            <person name="Moldovan C."/>
            <person name="Aiese Cigliano R."/>
            <person name="Del Cueto J."/>
            <person name="Ricciardi F."/>
            <person name="Lotti C."/>
            <person name="Ricciardi L."/>
            <person name="Dicenta F."/>
            <person name="Lopez-Marques R.L."/>
            <person name="Lindberg Moller B."/>
        </authorList>
    </citation>
    <scope>NUCLEOTIDE SEQUENCE</scope>
</reference>
<protein>
    <submittedName>
        <fullName evidence="1">Cold, circadian rhythm, and RNA binding 1</fullName>
    </submittedName>
</protein>
<sequence length="137" mass="14629">MHIDDSFPFLSSTTERSRSFDFDFVTFNNEKVIRDAIESMNDQNLDGHNITVDEAQSCGSGSGGNRGYSGGGGGGGYGCGHSLTNCSRVQFSMNPISLLSSAALLSQPSVSSPPSFLVPVIIEIYCLALFCHCSLLY</sequence>
<dbReference type="GO" id="GO:0003676">
    <property type="term" value="F:nucleic acid binding"/>
    <property type="evidence" value="ECO:0007669"/>
    <property type="project" value="InterPro"/>
</dbReference>
<dbReference type="Gene3D" id="3.30.70.330">
    <property type="match status" value="1"/>
</dbReference>
<dbReference type="AlphaFoldDB" id="A0A4Y1RXS1"/>
<dbReference type="EMBL" id="AP019304">
    <property type="protein sequence ID" value="BBH08668.1"/>
    <property type="molecule type" value="Genomic_DNA"/>
</dbReference>
<dbReference type="InterPro" id="IPR035979">
    <property type="entry name" value="RBD_domain_sf"/>
</dbReference>
<dbReference type="SUPFAM" id="SSF54928">
    <property type="entry name" value="RNA-binding domain, RBD"/>
    <property type="match status" value="1"/>
</dbReference>